<protein>
    <submittedName>
        <fullName evidence="3">Uncharacterized protein</fullName>
    </submittedName>
</protein>
<feature type="compositionally biased region" description="Acidic residues" evidence="1">
    <location>
        <begin position="411"/>
        <end position="425"/>
    </location>
</feature>
<accession>A0ABT1NEP3</accession>
<keyword evidence="2" id="KW-1133">Transmembrane helix</keyword>
<dbReference type="Proteomes" id="UP001651880">
    <property type="component" value="Unassembled WGS sequence"/>
</dbReference>
<evidence type="ECO:0000313" key="4">
    <source>
        <dbReference type="Proteomes" id="UP001651880"/>
    </source>
</evidence>
<reference evidence="3 4" key="1">
    <citation type="submission" date="2021-10" db="EMBL/GenBank/DDBJ databases">
        <title>Lutispora strain m25 sp. nov., a thermophilic, non-spore-forming bacterium isolated from a lab-scale methanogenic bioreactor digesting anaerobic sludge.</title>
        <authorList>
            <person name="El Houari A."/>
            <person name="Mcdonald J."/>
        </authorList>
    </citation>
    <scope>NUCLEOTIDE SEQUENCE [LARGE SCALE GENOMIC DNA]</scope>
    <source>
        <strain evidence="4">m25</strain>
    </source>
</reference>
<evidence type="ECO:0000256" key="2">
    <source>
        <dbReference type="SAM" id="Phobius"/>
    </source>
</evidence>
<feature type="region of interest" description="Disordered" evidence="1">
    <location>
        <begin position="288"/>
        <end position="457"/>
    </location>
</feature>
<gene>
    <name evidence="3" type="ORF">LJD61_03695</name>
</gene>
<keyword evidence="4" id="KW-1185">Reference proteome</keyword>
<comment type="caution">
    <text evidence="3">The sequence shown here is derived from an EMBL/GenBank/DDBJ whole genome shotgun (WGS) entry which is preliminary data.</text>
</comment>
<dbReference type="RefSeq" id="WP_255226164.1">
    <property type="nucleotide sequence ID" value="NZ_JAJEKE010000002.1"/>
</dbReference>
<name>A0ABT1NEP3_9FIRM</name>
<feature type="compositionally biased region" description="Pro residues" evidence="1">
    <location>
        <begin position="303"/>
        <end position="383"/>
    </location>
</feature>
<keyword evidence="2" id="KW-0472">Membrane</keyword>
<feature type="transmembrane region" description="Helical" evidence="2">
    <location>
        <begin position="7"/>
        <end position="27"/>
    </location>
</feature>
<dbReference type="Gene3D" id="1.20.5.1000">
    <property type="entry name" value="arf6 gtpase in complex with a specific effector, jip4"/>
    <property type="match status" value="1"/>
</dbReference>
<feature type="compositionally biased region" description="Basic and acidic residues" evidence="1">
    <location>
        <begin position="448"/>
        <end position="457"/>
    </location>
</feature>
<keyword evidence="2" id="KW-0812">Transmembrane</keyword>
<evidence type="ECO:0000313" key="3">
    <source>
        <dbReference type="EMBL" id="MCQ1528648.1"/>
    </source>
</evidence>
<evidence type="ECO:0000256" key="1">
    <source>
        <dbReference type="SAM" id="MobiDB-lite"/>
    </source>
</evidence>
<sequence length="457" mass="49652">MKVSKKAVNILGVALVYTVTSSFVALMPQDLIATKSYFNASGHVNAAINTLKSDKIIYVDAESFDAKKWIQTGATNIYIINARDDGKPIVVYFEIIGNLRDLVGGISPIKVYPGDEGEELVMPIRDISMFELRDNTFYGTIKVRAFNDYINDFEIEIPEVEGNDILSMRRGQWPYGGGDASIMSMRTDGAMAIDILVKYNINTYEDMAKFINDFEILEEKFNDLQKSYDALLAEKEELIKKKEELMRNNEALSHDKEQLLGEIDRIENEKDQLAQDYESLSKDVERLRNHTCPSPSTGGSPIPAQPPAPAEPIPTDPVPTDPVPTDPVPTDPVPGDPTPEEPTPTDPAPTEPAPGDPEPAEPPTPSEPAPADPAPGDPAPAEPEPADPDNEDDDGGSQPGNADIIDNGSKDDDDAGEVMPEDDGNDNVPPGDSGAQAGEDNVSSAIKDMADKLKNYI</sequence>
<proteinExistence type="predicted"/>
<feature type="compositionally biased region" description="Acidic residues" evidence="1">
    <location>
        <begin position="384"/>
        <end position="395"/>
    </location>
</feature>
<dbReference type="EMBL" id="JAJEKE010000002">
    <property type="protein sequence ID" value="MCQ1528648.1"/>
    <property type="molecule type" value="Genomic_DNA"/>
</dbReference>
<organism evidence="3 4">
    <name type="scientific">Lutispora saccharofermentans</name>
    <dbReference type="NCBI Taxonomy" id="3024236"/>
    <lineage>
        <taxon>Bacteria</taxon>
        <taxon>Bacillati</taxon>
        <taxon>Bacillota</taxon>
        <taxon>Clostridia</taxon>
        <taxon>Lutisporales</taxon>
        <taxon>Lutisporaceae</taxon>
        <taxon>Lutispora</taxon>
    </lineage>
</organism>